<feature type="domain" description="Cupin type-2" evidence="1">
    <location>
        <begin position="169"/>
        <end position="235"/>
    </location>
</feature>
<dbReference type="InterPro" id="IPR017627">
    <property type="entry name" value="UGHY"/>
</dbReference>
<name>A0ABV2ID35_9HYPH</name>
<dbReference type="Pfam" id="PF07883">
    <property type="entry name" value="Cupin_2"/>
    <property type="match status" value="1"/>
</dbReference>
<evidence type="ECO:0000313" key="3">
    <source>
        <dbReference type="Proteomes" id="UP001549164"/>
    </source>
</evidence>
<dbReference type="Proteomes" id="UP001549164">
    <property type="component" value="Unassembled WGS sequence"/>
</dbReference>
<keyword evidence="2" id="KW-0378">Hydrolase</keyword>
<comment type="caution">
    <text evidence="2">The sequence shown here is derived from an EMBL/GenBank/DDBJ whole genome shotgun (WGS) entry which is preliminary data.</text>
</comment>
<dbReference type="SUPFAM" id="SSF51182">
    <property type="entry name" value="RmlC-like cupins"/>
    <property type="match status" value="1"/>
</dbReference>
<dbReference type="RefSeq" id="WP_354434709.1">
    <property type="nucleotide sequence ID" value="NZ_JBEPLY010000009.1"/>
</dbReference>
<dbReference type="CDD" id="cd02212">
    <property type="entry name" value="cupin_UGlyAH_C"/>
    <property type="match status" value="1"/>
</dbReference>
<dbReference type="InterPro" id="IPR011051">
    <property type="entry name" value="RmlC_Cupin_sf"/>
</dbReference>
<evidence type="ECO:0000259" key="1">
    <source>
        <dbReference type="Pfam" id="PF07883"/>
    </source>
</evidence>
<keyword evidence="3" id="KW-1185">Reference proteome</keyword>
<protein>
    <submittedName>
        <fullName evidence="2">(S)-ureidoglycine aminohydrolase</fullName>
        <ecNumber evidence="2">3.5.3.26</ecNumber>
    </submittedName>
</protein>
<accession>A0ABV2ID35</accession>
<gene>
    <name evidence="2" type="ORF">ABID12_002782</name>
</gene>
<evidence type="ECO:0000313" key="2">
    <source>
        <dbReference type="EMBL" id="MET3600831.1"/>
    </source>
</evidence>
<sequence>MPDTFLSQFGQTRSDIKARHALLTPESHEWITQPGWSDTAFAFLISPDLGAKFAMALVSCDQAITAPSAAPGIARFVFCTKGALNLSTGDRLGVEGFAFVPPDSDITLSAEAGARFVLFEWRFLPRGDIPEAVCGSVADIKGSALRGDERLTVQKMLPADAAFDFEFNIMSFEPGASLAYVETHFMEHGLLMLDGGGVYRLDTDWYPVTAGDAIWMGPHVPQWFGALGRTPSRYLICKNYNRSPLAPR</sequence>
<dbReference type="PANTHER" id="PTHR34571">
    <property type="entry name" value="(S)-UREIDOGLYCINE AMINOHYDROLASE"/>
    <property type="match status" value="1"/>
</dbReference>
<organism evidence="2 3">
    <name type="scientific">Martelella mangrovi</name>
    <dbReference type="NCBI Taxonomy" id="1397477"/>
    <lineage>
        <taxon>Bacteria</taxon>
        <taxon>Pseudomonadati</taxon>
        <taxon>Pseudomonadota</taxon>
        <taxon>Alphaproteobacteria</taxon>
        <taxon>Hyphomicrobiales</taxon>
        <taxon>Aurantimonadaceae</taxon>
        <taxon>Martelella</taxon>
    </lineage>
</organism>
<dbReference type="EC" id="3.5.3.26" evidence="2"/>
<dbReference type="NCBIfam" id="TIGR03214">
    <property type="entry name" value="ura-cupin"/>
    <property type="match status" value="1"/>
</dbReference>
<dbReference type="InterPro" id="IPR013096">
    <property type="entry name" value="Cupin_2"/>
</dbReference>
<dbReference type="GO" id="GO:0071522">
    <property type="term" value="F:ureidoglycine aminohydrolase activity"/>
    <property type="evidence" value="ECO:0007669"/>
    <property type="project" value="UniProtKB-EC"/>
</dbReference>
<dbReference type="EMBL" id="JBEPLY010000009">
    <property type="protein sequence ID" value="MET3600831.1"/>
    <property type="molecule type" value="Genomic_DNA"/>
</dbReference>
<dbReference type="Gene3D" id="2.60.120.10">
    <property type="entry name" value="Jelly Rolls"/>
    <property type="match status" value="2"/>
</dbReference>
<reference evidence="2 3" key="1">
    <citation type="submission" date="2024-06" db="EMBL/GenBank/DDBJ databases">
        <title>Genomic Encyclopedia of Type Strains, Phase IV (KMG-IV): sequencing the most valuable type-strain genomes for metagenomic binning, comparative biology and taxonomic classification.</title>
        <authorList>
            <person name="Goeker M."/>
        </authorList>
    </citation>
    <scope>NUCLEOTIDE SEQUENCE [LARGE SCALE GENOMIC DNA]</scope>
    <source>
        <strain evidence="2 3">DSM 28102</strain>
    </source>
</reference>
<dbReference type="PANTHER" id="PTHR34571:SF1">
    <property type="entry name" value="(S)-UREIDOGLYCINE AMINOHYDROLASE"/>
    <property type="match status" value="1"/>
</dbReference>
<dbReference type="InterPro" id="IPR044697">
    <property type="entry name" value="UGlyAH_cupin_C"/>
</dbReference>
<proteinExistence type="predicted"/>
<dbReference type="InterPro" id="IPR014710">
    <property type="entry name" value="RmlC-like_jellyroll"/>
</dbReference>